<comment type="caution">
    <text evidence="2">The sequence shown here is derived from an EMBL/GenBank/DDBJ whole genome shotgun (WGS) entry which is preliminary data.</text>
</comment>
<dbReference type="PANTHER" id="PTHR22677">
    <property type="entry name" value="ANKYRIN REPEAT DOMAIN-CONTAINING PROTEIN 60"/>
    <property type="match status" value="1"/>
</dbReference>
<dbReference type="Pfam" id="PF12796">
    <property type="entry name" value="Ank_2"/>
    <property type="match status" value="1"/>
</dbReference>
<dbReference type="OrthoDB" id="59416at2759"/>
<feature type="repeat" description="ANK" evidence="1">
    <location>
        <begin position="24"/>
        <end position="56"/>
    </location>
</feature>
<proteinExistence type="predicted"/>
<reference evidence="3" key="1">
    <citation type="submission" date="2017-03" db="EMBL/GenBank/DDBJ databases">
        <title>Phytopthora megakarya and P. palmivora, two closely related causual agents of cacao black pod achieved similar genome size and gene model numbers by different mechanisms.</title>
        <authorList>
            <person name="Ali S."/>
            <person name="Shao J."/>
            <person name="Larry D.J."/>
            <person name="Kronmiller B."/>
            <person name="Shen D."/>
            <person name="Strem M.D."/>
            <person name="Melnick R.L."/>
            <person name="Guiltinan M.J."/>
            <person name="Tyler B.M."/>
            <person name="Meinhardt L.W."/>
            <person name="Bailey B.A."/>
        </authorList>
    </citation>
    <scope>NUCLEOTIDE SEQUENCE [LARGE SCALE GENOMIC DNA]</scope>
    <source>
        <strain evidence="3">zdho120</strain>
    </source>
</reference>
<organism evidence="2 3">
    <name type="scientific">Phytophthora megakarya</name>
    <dbReference type="NCBI Taxonomy" id="4795"/>
    <lineage>
        <taxon>Eukaryota</taxon>
        <taxon>Sar</taxon>
        <taxon>Stramenopiles</taxon>
        <taxon>Oomycota</taxon>
        <taxon>Peronosporomycetes</taxon>
        <taxon>Peronosporales</taxon>
        <taxon>Peronosporaceae</taxon>
        <taxon>Phytophthora</taxon>
    </lineage>
</organism>
<dbReference type="Proteomes" id="UP000198211">
    <property type="component" value="Unassembled WGS sequence"/>
</dbReference>
<dbReference type="AlphaFoldDB" id="A0A225WCF0"/>
<dbReference type="EMBL" id="NBNE01001127">
    <property type="protein sequence ID" value="OWZ15416.1"/>
    <property type="molecule type" value="Genomic_DNA"/>
</dbReference>
<protein>
    <submittedName>
        <fullName evidence="2">Uncharacterized protein</fullName>
    </submittedName>
</protein>
<dbReference type="SMART" id="SM00248">
    <property type="entry name" value="ANK"/>
    <property type="match status" value="1"/>
</dbReference>
<dbReference type="STRING" id="4795.A0A225WCF0"/>
<dbReference type="PROSITE" id="PS50297">
    <property type="entry name" value="ANK_REP_REGION"/>
    <property type="match status" value="1"/>
</dbReference>
<dbReference type="Gene3D" id="1.25.40.20">
    <property type="entry name" value="Ankyrin repeat-containing domain"/>
    <property type="match status" value="1"/>
</dbReference>
<evidence type="ECO:0000256" key="1">
    <source>
        <dbReference type="PROSITE-ProRule" id="PRU00023"/>
    </source>
</evidence>
<keyword evidence="3" id="KW-1185">Reference proteome</keyword>
<gene>
    <name evidence="2" type="ORF">PHMEG_00010938</name>
</gene>
<sequence length="85" mass="9236">MEGYVRVVKLLIEHNACVALANKVGATPLRSALQCGHIDVAKILIDAGATIDFQDLIGVTAVQSVCELEHVKLFRRKVNEMSCSN</sequence>
<dbReference type="PANTHER" id="PTHR22677:SF4">
    <property type="entry name" value="USHER SYNDROME TYPE-1G PROTEIN-LIKE PROTEIN"/>
    <property type="match status" value="1"/>
</dbReference>
<evidence type="ECO:0000313" key="3">
    <source>
        <dbReference type="Proteomes" id="UP000198211"/>
    </source>
</evidence>
<dbReference type="PROSITE" id="PS50088">
    <property type="entry name" value="ANK_REPEAT"/>
    <property type="match status" value="1"/>
</dbReference>
<name>A0A225WCF0_9STRA</name>
<dbReference type="SUPFAM" id="SSF48403">
    <property type="entry name" value="Ankyrin repeat"/>
    <property type="match status" value="1"/>
</dbReference>
<dbReference type="InterPro" id="IPR036770">
    <property type="entry name" value="Ankyrin_rpt-contain_sf"/>
</dbReference>
<evidence type="ECO:0000313" key="2">
    <source>
        <dbReference type="EMBL" id="OWZ15416.1"/>
    </source>
</evidence>
<dbReference type="InterPro" id="IPR039323">
    <property type="entry name" value="ANKRD_45/46/60"/>
</dbReference>
<accession>A0A225WCF0</accession>
<keyword evidence="1" id="KW-0040">ANK repeat</keyword>
<dbReference type="InterPro" id="IPR002110">
    <property type="entry name" value="Ankyrin_rpt"/>
</dbReference>